<feature type="region of interest" description="Disordered" evidence="1">
    <location>
        <begin position="143"/>
        <end position="335"/>
    </location>
</feature>
<reference evidence="2 3" key="1">
    <citation type="journal article" date="2024" name="Nat. Commun.">
        <title>Phylogenomics reveals the evolutionary origins of lichenization in chlorophyte algae.</title>
        <authorList>
            <person name="Puginier C."/>
            <person name="Libourel C."/>
            <person name="Otte J."/>
            <person name="Skaloud P."/>
            <person name="Haon M."/>
            <person name="Grisel S."/>
            <person name="Petersen M."/>
            <person name="Berrin J.G."/>
            <person name="Delaux P.M."/>
            <person name="Dal Grande F."/>
            <person name="Keller J."/>
        </authorList>
    </citation>
    <scope>NUCLEOTIDE SEQUENCE [LARGE SCALE GENOMIC DNA]</scope>
    <source>
        <strain evidence="2 3">SAG 216-7</strain>
    </source>
</reference>
<feature type="compositionally biased region" description="Basic and acidic residues" evidence="1">
    <location>
        <begin position="389"/>
        <end position="405"/>
    </location>
</feature>
<feature type="compositionally biased region" description="Low complexity" evidence="1">
    <location>
        <begin position="561"/>
        <end position="572"/>
    </location>
</feature>
<sequence length="972" mass="100923">MAVTGRLMRTGSSVGRTVTAMPPSEGTSTSGVAAVHIPGKPVGVEGVSGHPDSERVQEAGAPAGSAAGKNAASDEELARRLHAQLNGEALALAVRRRTRKQPSFYTPQQGAGYSGYHGGEFVNVDGDHEHAARMALQGDLCMSDGEVKSSGSGDKRPLNKAADDAPEPEAKRQHVMASSPERAVKQEEEQGRGNHVGVSRRELRALIRSTQGVQRGESPQPEGCSGSAKGSGGRGNESCVGSGSARPSMDADEASEGNDPARTAARGNAAKRQRSILGQPALKEESTAKVKGSDSDRHLSTLPSSSMDADSHSDDGHNSNGGHAPAAKMRKIPKLPMVRHGKKWYRARLLRDTGARVQIEFTGFEEQSGPLSLPRDSDRIWRGSYKGKDWRYLGDGAWEPKEKMGRKPQRQTSGLKPASQPTSRHSHSAADAQQSSDPSSNDEPADNDDQAIEEESVQAAKVTRARGALMPHASIAQKEADSAKAARGRRVKSEKAAQPAELTLETDAVKLEPSSVPADAAACSGAVKPHTPAKGMESKPAPGDAGTDSGEDEDAKLACGAAEQPQPARAAADTLAGKMSGAAGDAGKTEDDMADRAAAAVLSGLGSEGDEGDDTRLQCEEALPADEGVAARTDATAGGSPSMPSPQAKPQHLGWKGAWKQSHKKQLDGGSSDSDKPPIPPAEPTLSPKSLRPARRTRKPLKIDNPYDDTASLRSMPPPQSPMASMPSPSPFGSPPDSEDEKDPEPPAPPVAARRGGGGRRGGRGYAGRGGRGRGGGRWARHRAAQAAAAAAAALNGSEDDMGGELHDAGSGIPAALAHRPVRTVKPSSKVLAATSSQSPPPPSRRGRSASAGMHAPLTGSRSLAAFSSLMEAMGNLAARGNTPSRIHDGGVGLPWAHKPGSAPAHSSWPPSAAASPARSPLFGMPDLNALWRFAAHRKILEASEKLCGSQALMGWAEGAPQTPVPPVPLFQ</sequence>
<gene>
    <name evidence="2" type="ORF">WJX75_003386</name>
</gene>
<evidence type="ECO:0000313" key="3">
    <source>
        <dbReference type="Proteomes" id="UP001491310"/>
    </source>
</evidence>
<feature type="region of interest" description="Disordered" evidence="1">
    <location>
        <begin position="881"/>
        <end position="918"/>
    </location>
</feature>
<protein>
    <recommendedName>
        <fullName evidence="4">Tudor domain-containing protein</fullName>
    </recommendedName>
</protein>
<feature type="region of interest" description="Disordered" evidence="1">
    <location>
        <begin position="824"/>
        <end position="856"/>
    </location>
</feature>
<feature type="compositionally biased region" description="Low complexity" evidence="1">
    <location>
        <begin position="59"/>
        <end position="71"/>
    </location>
</feature>
<proteinExistence type="predicted"/>
<evidence type="ECO:0000256" key="1">
    <source>
        <dbReference type="SAM" id="MobiDB-lite"/>
    </source>
</evidence>
<accession>A0ABR2YFB3</accession>
<feature type="compositionally biased region" description="Low complexity" evidence="1">
    <location>
        <begin position="429"/>
        <end position="439"/>
    </location>
</feature>
<feature type="compositionally biased region" description="Low complexity" evidence="1">
    <location>
        <begin position="785"/>
        <end position="794"/>
    </location>
</feature>
<feature type="compositionally biased region" description="Basic and acidic residues" evidence="1">
    <location>
        <begin position="153"/>
        <end position="172"/>
    </location>
</feature>
<dbReference type="Proteomes" id="UP001491310">
    <property type="component" value="Unassembled WGS sequence"/>
</dbReference>
<feature type="compositionally biased region" description="Acidic residues" evidence="1">
    <location>
        <begin position="443"/>
        <end position="456"/>
    </location>
</feature>
<feature type="region of interest" description="Disordered" evidence="1">
    <location>
        <begin position="389"/>
        <end position="812"/>
    </location>
</feature>
<keyword evidence="3" id="KW-1185">Reference proteome</keyword>
<organism evidence="2 3">
    <name type="scientific">Coccomyxa subellipsoidea</name>
    <dbReference type="NCBI Taxonomy" id="248742"/>
    <lineage>
        <taxon>Eukaryota</taxon>
        <taxon>Viridiplantae</taxon>
        <taxon>Chlorophyta</taxon>
        <taxon>core chlorophytes</taxon>
        <taxon>Trebouxiophyceae</taxon>
        <taxon>Trebouxiophyceae incertae sedis</taxon>
        <taxon>Coccomyxaceae</taxon>
        <taxon>Coccomyxa</taxon>
    </lineage>
</organism>
<feature type="region of interest" description="Disordered" evidence="1">
    <location>
        <begin position="1"/>
        <end position="74"/>
    </location>
</feature>
<comment type="caution">
    <text evidence="2">The sequence shown here is derived from an EMBL/GenBank/DDBJ whole genome shotgun (WGS) entry which is preliminary data.</text>
</comment>
<dbReference type="EMBL" id="JALJOT010000013">
    <property type="protein sequence ID" value="KAK9904048.1"/>
    <property type="molecule type" value="Genomic_DNA"/>
</dbReference>
<feature type="compositionally biased region" description="Low complexity" evidence="1">
    <location>
        <begin position="900"/>
        <end position="918"/>
    </location>
</feature>
<evidence type="ECO:0000313" key="2">
    <source>
        <dbReference type="EMBL" id="KAK9904048.1"/>
    </source>
</evidence>
<feature type="compositionally biased region" description="Basic and acidic residues" evidence="1">
    <location>
        <begin position="282"/>
        <end position="299"/>
    </location>
</feature>
<feature type="compositionally biased region" description="Gly residues" evidence="1">
    <location>
        <begin position="764"/>
        <end position="778"/>
    </location>
</feature>
<name>A0ABR2YFB3_9CHLO</name>
<feature type="compositionally biased region" description="Polar residues" evidence="1">
    <location>
        <begin position="410"/>
        <end position="422"/>
    </location>
</feature>
<feature type="compositionally biased region" description="Basic and acidic residues" evidence="1">
    <location>
        <begin position="182"/>
        <end position="192"/>
    </location>
</feature>
<evidence type="ECO:0008006" key="4">
    <source>
        <dbReference type="Google" id="ProtNLM"/>
    </source>
</evidence>